<dbReference type="SUPFAM" id="SSF55729">
    <property type="entry name" value="Acyl-CoA N-acyltransferases (Nat)"/>
    <property type="match status" value="1"/>
</dbReference>
<dbReference type="Gene3D" id="3.40.630.30">
    <property type="match status" value="1"/>
</dbReference>
<dbReference type="OrthoDB" id="9786032at2"/>
<proteinExistence type="predicted"/>
<protein>
    <submittedName>
        <fullName evidence="2">Acetyltransferase</fullName>
    </submittedName>
</protein>
<reference evidence="3" key="2">
    <citation type="submission" date="2016-03" db="EMBL/GenBank/DDBJ databases">
        <authorList>
            <person name="Seldin L."/>
        </authorList>
    </citation>
    <scope>NUCLEOTIDE SEQUENCE [LARGE SCALE GENOMIC DNA]</scope>
    <source>
        <strain evidence="3">PP9</strain>
    </source>
</reference>
<keyword evidence="2" id="KW-0808">Transferase</keyword>
<feature type="domain" description="N-acetyltransferase" evidence="1">
    <location>
        <begin position="3"/>
        <end position="156"/>
    </location>
</feature>
<sequence length="162" mass="18788">MEINLVKATDNDAQAIFNMQVAAFKPLLEKYKDDEINPANESMEKVLKRINREDGSFFKILASNKLVGAICISWKEETQFWISPMFILPTYQGKGIAQKVIHLVEEMYPQAVSWELATIVEEKRNCYLYEKMGYKQTGLSKKINDCTTLFYYKKVCQTSFTK</sequence>
<dbReference type="InterPro" id="IPR000182">
    <property type="entry name" value="GNAT_dom"/>
</dbReference>
<evidence type="ECO:0000313" key="3">
    <source>
        <dbReference type="Proteomes" id="UP000076021"/>
    </source>
</evidence>
<dbReference type="Proteomes" id="UP000076021">
    <property type="component" value="Chromosome"/>
</dbReference>
<reference evidence="2 3" key="1">
    <citation type="journal article" date="2016" name="Genome Announc.">
        <title>Whole-Genome Sequence of Rummeliibacillus stabekisii Strain PP9 Isolated from Antarctic Soil.</title>
        <authorList>
            <person name="da Mota F.F."/>
            <person name="Vollu R.E."/>
            <person name="Jurelevicius D."/>
            <person name="Seldin L."/>
        </authorList>
    </citation>
    <scope>NUCLEOTIDE SEQUENCE [LARGE SCALE GENOMIC DNA]</scope>
    <source>
        <strain evidence="2 3">PP9</strain>
    </source>
</reference>
<dbReference type="RefSeq" id="WP_066789567.1">
    <property type="nucleotide sequence ID" value="NZ_CP014806.1"/>
</dbReference>
<dbReference type="Pfam" id="PF00583">
    <property type="entry name" value="Acetyltransf_1"/>
    <property type="match status" value="1"/>
</dbReference>
<dbReference type="CDD" id="cd04301">
    <property type="entry name" value="NAT_SF"/>
    <property type="match status" value="1"/>
</dbReference>
<evidence type="ECO:0000259" key="1">
    <source>
        <dbReference type="PROSITE" id="PS51186"/>
    </source>
</evidence>
<dbReference type="KEGG" id="rst:ATY39_10535"/>
<gene>
    <name evidence="2" type="ORF">ATY39_10535</name>
</gene>
<name>A0A143HDM6_9BACL</name>
<dbReference type="InterPro" id="IPR016181">
    <property type="entry name" value="Acyl_CoA_acyltransferase"/>
</dbReference>
<dbReference type="PROSITE" id="PS51186">
    <property type="entry name" value="GNAT"/>
    <property type="match status" value="1"/>
</dbReference>
<dbReference type="STRING" id="241244.ATY39_10535"/>
<keyword evidence="3" id="KW-1185">Reference proteome</keyword>
<evidence type="ECO:0000313" key="2">
    <source>
        <dbReference type="EMBL" id="AMW99838.1"/>
    </source>
</evidence>
<dbReference type="AlphaFoldDB" id="A0A143HDM6"/>
<accession>A0A143HDM6</accession>
<dbReference type="EMBL" id="CP014806">
    <property type="protein sequence ID" value="AMW99838.1"/>
    <property type="molecule type" value="Genomic_DNA"/>
</dbReference>
<dbReference type="GO" id="GO:0016747">
    <property type="term" value="F:acyltransferase activity, transferring groups other than amino-acyl groups"/>
    <property type="evidence" value="ECO:0007669"/>
    <property type="project" value="InterPro"/>
</dbReference>
<organism evidence="2 3">
    <name type="scientific">Rummeliibacillus stabekisii</name>
    <dbReference type="NCBI Taxonomy" id="241244"/>
    <lineage>
        <taxon>Bacteria</taxon>
        <taxon>Bacillati</taxon>
        <taxon>Bacillota</taxon>
        <taxon>Bacilli</taxon>
        <taxon>Bacillales</taxon>
        <taxon>Caryophanaceae</taxon>
        <taxon>Rummeliibacillus</taxon>
    </lineage>
</organism>